<proteinExistence type="predicted"/>
<name>A0A550I2H9_9FLAO</name>
<dbReference type="PANTHER" id="PTHR30292">
    <property type="entry name" value="UNCHARACTERIZED PROTEIN YBGL-RELATED"/>
    <property type="match status" value="1"/>
</dbReference>
<dbReference type="Proteomes" id="UP000315131">
    <property type="component" value="Unassembled WGS sequence"/>
</dbReference>
<dbReference type="SUPFAM" id="SSF88713">
    <property type="entry name" value="Glycoside hydrolase/deacetylase"/>
    <property type="match status" value="1"/>
</dbReference>
<dbReference type="GO" id="GO:0017168">
    <property type="term" value="F:5-oxoprolinase (ATP-hydrolyzing) activity"/>
    <property type="evidence" value="ECO:0007669"/>
    <property type="project" value="UniProtKB-EC"/>
</dbReference>
<evidence type="ECO:0000313" key="1">
    <source>
        <dbReference type="EMBL" id="TRO65192.1"/>
    </source>
</evidence>
<reference evidence="1 2" key="1">
    <citation type="submission" date="2019-06" db="EMBL/GenBank/DDBJ databases">
        <title>Gramella sabulilitoris sp. nov., isolated from a marine sand.</title>
        <authorList>
            <person name="Yoon J.-H."/>
        </authorList>
    </citation>
    <scope>NUCLEOTIDE SEQUENCE [LARGE SCALE GENOMIC DNA]</scope>
    <source>
        <strain evidence="1 2">HSMS-1</strain>
    </source>
</reference>
<dbReference type="GO" id="GO:0005975">
    <property type="term" value="P:carbohydrate metabolic process"/>
    <property type="evidence" value="ECO:0007669"/>
    <property type="project" value="InterPro"/>
</dbReference>
<gene>
    <name evidence="1" type="primary">pxpA</name>
    <name evidence="1" type="ORF">FGM01_07225</name>
</gene>
<dbReference type="InterPro" id="IPR011330">
    <property type="entry name" value="Glyco_hydro/deAcase_b/a-brl"/>
</dbReference>
<dbReference type="EC" id="3.5.2.9" evidence="1"/>
<keyword evidence="2" id="KW-1185">Reference proteome</keyword>
<evidence type="ECO:0000313" key="2">
    <source>
        <dbReference type="Proteomes" id="UP000315131"/>
    </source>
</evidence>
<accession>A0A550I2H9</accession>
<comment type="caution">
    <text evidence="1">The sequence shown here is derived from an EMBL/GenBank/DDBJ whole genome shotgun (WGS) entry which is preliminary data.</text>
</comment>
<dbReference type="EMBL" id="VHSF01000002">
    <property type="protein sequence ID" value="TRO65192.1"/>
    <property type="molecule type" value="Genomic_DNA"/>
</dbReference>
<dbReference type="PANTHER" id="PTHR30292:SF0">
    <property type="entry name" value="5-OXOPROLINASE SUBUNIT A"/>
    <property type="match status" value="1"/>
</dbReference>
<dbReference type="InterPro" id="IPR005501">
    <property type="entry name" value="LamB/YcsF/PxpA-like"/>
</dbReference>
<dbReference type="CDD" id="cd10801">
    <property type="entry name" value="LamB_YcsF_like_1"/>
    <property type="match status" value="1"/>
</dbReference>
<keyword evidence="1" id="KW-0378">Hydrolase</keyword>
<dbReference type="OrthoDB" id="9773478at2"/>
<organism evidence="1 2">
    <name type="scientific">Christiangramia sabulilitoris</name>
    <dbReference type="NCBI Taxonomy" id="2583991"/>
    <lineage>
        <taxon>Bacteria</taxon>
        <taxon>Pseudomonadati</taxon>
        <taxon>Bacteroidota</taxon>
        <taxon>Flavobacteriia</taxon>
        <taxon>Flavobacteriales</taxon>
        <taxon>Flavobacteriaceae</taxon>
        <taxon>Christiangramia</taxon>
    </lineage>
</organism>
<dbReference type="Gene3D" id="3.20.20.370">
    <property type="entry name" value="Glycoside hydrolase/deacetylase"/>
    <property type="match status" value="1"/>
</dbReference>
<sequence>MQNSIHINCDLGEGSDFDEQLMPLVSACNIACGGHAGNLETMHRTVRLAMEHKVEIGAHPSYPDRKNFGRNHLEMSHKDLRLSIEGQVLSLKQIAESEGAIMDHVKLHGALYNDAARDENIAKIIVECLQEFGDNFKLYVPLNSKISEFAMGKFDLVFEAFADRNYRQDYTLVPRGENHAVLSEKEKVFNHVFSMYKEGEIITVNGEKLPCNADTFCVHSDTKSSLEILNFLHKKFAEKGIRIKNA</sequence>
<dbReference type="NCBIfam" id="NF003814">
    <property type="entry name" value="PRK05406.1-3"/>
    <property type="match status" value="1"/>
</dbReference>
<dbReference type="RefSeq" id="WP_143410486.1">
    <property type="nucleotide sequence ID" value="NZ_VHSF01000002.1"/>
</dbReference>
<dbReference type="NCBIfam" id="NF003816">
    <property type="entry name" value="PRK05406.1-5"/>
    <property type="match status" value="1"/>
</dbReference>
<protein>
    <submittedName>
        <fullName evidence="1">5-oxoprolinase subunit PxpA</fullName>
        <ecNumber evidence="1">3.5.2.9</ecNumber>
    </submittedName>
</protein>
<dbReference type="AlphaFoldDB" id="A0A550I2H9"/>
<dbReference type="Pfam" id="PF03746">
    <property type="entry name" value="LamB_YcsF"/>
    <property type="match status" value="1"/>
</dbReference>